<dbReference type="EMBL" id="MN099285">
    <property type="protein sequence ID" value="QKV50105.1"/>
    <property type="molecule type" value="Genomic_DNA"/>
</dbReference>
<name>Q9DVW9_9BBAC</name>
<dbReference type="EMBL" id="AF270937">
    <property type="protein sequence ID" value="AAG27362.1"/>
    <property type="molecule type" value="Genomic_DNA"/>
</dbReference>
<dbReference type="EMBL" id="KU529793">
    <property type="protein sequence ID" value="AMQ35908.1"/>
    <property type="molecule type" value="Genomic_DNA"/>
</dbReference>
<organism evidence="1 9">
    <name type="scientific">Plutella xylostella granulovirus</name>
    <dbReference type="NCBI Taxonomy" id="98383"/>
    <lineage>
        <taxon>Viruses</taxon>
        <taxon>Viruses incertae sedis</taxon>
        <taxon>Naldaviricetes</taxon>
        <taxon>Lefavirales</taxon>
        <taxon>Baculoviridae</taxon>
        <taxon>Betabaculovirus</taxon>
        <taxon>Betabaculovirus pluxylostellae</taxon>
    </lineage>
</organism>
<dbReference type="EMBL" id="KU529794">
    <property type="protein sequence ID" value="AMQ36025.1"/>
    <property type="molecule type" value="Genomic_DNA"/>
</dbReference>
<dbReference type="EMBL" id="MN099286">
    <property type="protein sequence ID" value="QKV50223.1"/>
    <property type="molecule type" value="Genomic_DNA"/>
</dbReference>
<evidence type="ECO:0000313" key="1">
    <source>
        <dbReference type="EMBL" id="AAG27362.1"/>
    </source>
</evidence>
<accession>Q9DVW9</accession>
<dbReference type="GeneID" id="912220"/>
<evidence type="ECO:0000313" key="4">
    <source>
        <dbReference type="EMBL" id="AMQ35908.1"/>
    </source>
</evidence>
<evidence type="ECO:0000313" key="7">
    <source>
        <dbReference type="EMBL" id="QKV50105.1"/>
    </source>
</evidence>
<protein>
    <submittedName>
        <fullName evidence="2 6">ORF62 protein</fullName>
    </submittedName>
    <submittedName>
        <fullName evidence="3">PxGV-Korf62 protein</fullName>
    </submittedName>
    <submittedName>
        <fullName evidence="4">PxGV-Morf62 protein</fullName>
    </submittedName>
    <submittedName>
        <fullName evidence="5">PxGV-Torf62 protein</fullName>
    </submittedName>
    <submittedName>
        <fullName evidence="1">PxORF64 peptide</fullName>
    </submittedName>
</protein>
<dbReference type="EMBL" id="KU529792">
    <property type="protein sequence ID" value="AMQ35791.1"/>
    <property type="molecule type" value="Genomic_DNA"/>
</dbReference>
<evidence type="ECO:0000313" key="2">
    <source>
        <dbReference type="EMBL" id="AMQ35674.1"/>
    </source>
</evidence>
<dbReference type="EMBL" id="KU529791">
    <property type="protein sequence ID" value="AMQ35674.1"/>
    <property type="molecule type" value="Genomic_DNA"/>
</dbReference>
<sequence length="96" mass="10898">MEASLFRQENNNNNPAANEAVLQALLADNVYQQLINDASRAKIDSLKRLRPMTRGLQKFTTAIEQTNDDNIVINNIDYAIDILEIYQNLATNNFTI</sequence>
<evidence type="ECO:0000313" key="9">
    <source>
        <dbReference type="Proteomes" id="UP000201310"/>
    </source>
</evidence>
<dbReference type="Proteomes" id="UP000201310">
    <property type="component" value="Segment"/>
</dbReference>
<keyword evidence="9" id="KW-1185">Reference proteome</keyword>
<dbReference type="InterPro" id="IPR009477">
    <property type="entry name" value="Baculo_Ac102"/>
</dbReference>
<proteinExistence type="predicted"/>
<reference evidence="6" key="3">
    <citation type="submission" date="2019-06" db="EMBL/GenBank/DDBJ databases">
        <title>Plutella xylostella granulovirus.</title>
        <authorList>
            <person name="Li L."/>
            <person name="Zhang M."/>
        </authorList>
    </citation>
    <scope>NUCLEOTIDE SEQUENCE</scope>
    <source>
        <strain evidence="7">PlxyGV_B</strain>
        <strain evidence="8">PlxyGV_NW</strain>
        <strain evidence="6">PlxyGV_W</strain>
    </source>
</reference>
<evidence type="ECO:0000313" key="6">
    <source>
        <dbReference type="EMBL" id="QKV49987.1"/>
    </source>
</evidence>
<evidence type="ECO:0000313" key="5">
    <source>
        <dbReference type="EMBL" id="AMQ36025.1"/>
    </source>
</evidence>
<reference evidence="2" key="2">
    <citation type="submission" date="2016-01" db="EMBL/GenBank/DDBJ databases">
        <title>Complete Genome Sequences of Four Plutella xylostella Granulovirus Isolates.</title>
        <authorList>
            <person name="Spence R.J."/>
            <person name="Noune C."/>
            <person name="Hauxwell C."/>
        </authorList>
    </citation>
    <scope>NUCLEOTIDE SEQUENCE</scope>
    <source>
        <strain evidence="2">PxGV_C</strain>
        <strain evidence="3">PxGV_K</strain>
        <strain evidence="4">PxGV_M</strain>
        <strain evidence="5">PxGV_T</strain>
    </source>
</reference>
<evidence type="ECO:0000313" key="8">
    <source>
        <dbReference type="EMBL" id="QKV50223.1"/>
    </source>
</evidence>
<dbReference type="EMBL" id="MN099284">
    <property type="protein sequence ID" value="QKV49987.1"/>
    <property type="molecule type" value="Genomic_DNA"/>
</dbReference>
<dbReference type="RefSeq" id="NP_068283.1">
    <property type="nucleotide sequence ID" value="NC_002593.1"/>
</dbReference>
<evidence type="ECO:0000313" key="3">
    <source>
        <dbReference type="EMBL" id="AMQ35791.1"/>
    </source>
</evidence>
<dbReference type="KEGG" id="vg:912220"/>
<gene>
    <name evidence="1" type="primary">Pxorf64</name>
    <name evidence="6" type="synonym">ORF62</name>
    <name evidence="2" type="synonym">PxGV-Corf62</name>
    <name evidence="3" type="synonym">PxGV-Korf62</name>
    <name evidence="4" type="synonym">PxGV-Morf62</name>
    <name evidence="5" type="synonym">PxGV-Torf62</name>
</gene>
<dbReference type="Pfam" id="PF06497">
    <property type="entry name" value="Baculo_Ac102"/>
    <property type="match status" value="1"/>
</dbReference>
<reference evidence="1 9" key="1">
    <citation type="journal article" date="2000" name="Virology">
        <title>Sequence analysis of the Plutella xylostella granulovirus genome.</title>
        <authorList>
            <person name="Hashimoto Y."/>
            <person name="Hayakawa T."/>
            <person name="Ueno Y."/>
            <person name="Fujita T."/>
            <person name="Sano Y."/>
            <person name="Matsumoto T."/>
        </authorList>
    </citation>
    <scope>NUCLEOTIDE SEQUENCE [LARGE SCALE GENOMIC DNA]</scope>
    <source>
        <strain evidence="1 9">K1</strain>
    </source>
</reference>